<dbReference type="GO" id="GO:0005737">
    <property type="term" value="C:cytoplasm"/>
    <property type="evidence" value="ECO:0007669"/>
    <property type="project" value="TreeGrafter"/>
</dbReference>
<dbReference type="UniPathway" id="UPA00053">
    <property type="reaction ID" value="UER00084"/>
</dbReference>
<organism evidence="14 15">
    <name type="scientific">Bifidobacterium bifidum</name>
    <dbReference type="NCBI Taxonomy" id="1681"/>
    <lineage>
        <taxon>Bacteria</taxon>
        <taxon>Bacillati</taxon>
        <taxon>Actinomycetota</taxon>
        <taxon>Actinomycetes</taxon>
        <taxon>Bifidobacteriales</taxon>
        <taxon>Bifidobacteriaceae</taxon>
        <taxon>Bifidobacterium</taxon>
    </lineage>
</organism>
<evidence type="ECO:0000256" key="6">
    <source>
        <dbReference type="ARBA" id="ARBA00022679"/>
    </source>
</evidence>
<dbReference type="GO" id="GO:0009423">
    <property type="term" value="P:chorismate biosynthetic process"/>
    <property type="evidence" value="ECO:0007669"/>
    <property type="project" value="UniProtKB-UniPathway"/>
</dbReference>
<dbReference type="InterPro" id="IPR013785">
    <property type="entry name" value="Aldolase_TIM"/>
</dbReference>
<comment type="caution">
    <text evidence="14">The sequence shown here is derived from an EMBL/GenBank/DDBJ whole genome shotgun (WGS) entry which is preliminary data.</text>
</comment>
<evidence type="ECO:0000256" key="11">
    <source>
        <dbReference type="ARBA" id="ARBA00047508"/>
    </source>
</evidence>
<dbReference type="GO" id="GO:0003849">
    <property type="term" value="F:3-deoxy-7-phosphoheptulonate synthase activity"/>
    <property type="evidence" value="ECO:0007669"/>
    <property type="project" value="UniProtKB-EC"/>
</dbReference>
<evidence type="ECO:0000256" key="5">
    <source>
        <dbReference type="ARBA" id="ARBA00022605"/>
    </source>
</evidence>
<dbReference type="NCBIfam" id="TIGR00034">
    <property type="entry name" value="aroFGH"/>
    <property type="match status" value="1"/>
</dbReference>
<evidence type="ECO:0000256" key="3">
    <source>
        <dbReference type="ARBA" id="ARBA00007985"/>
    </source>
</evidence>
<proteinExistence type="inferred from homology"/>
<dbReference type="InterPro" id="IPR006218">
    <property type="entry name" value="DAHP1/KDSA"/>
</dbReference>
<dbReference type="GO" id="GO:0008652">
    <property type="term" value="P:amino acid biosynthetic process"/>
    <property type="evidence" value="ECO:0007669"/>
    <property type="project" value="UniProtKB-KW"/>
</dbReference>
<dbReference type="Proteomes" id="UP000070092">
    <property type="component" value="Unassembled WGS sequence"/>
</dbReference>
<dbReference type="NCBIfam" id="NF009395">
    <property type="entry name" value="PRK12755.1"/>
    <property type="match status" value="1"/>
</dbReference>
<evidence type="ECO:0000256" key="8">
    <source>
        <dbReference type="ARBA" id="ARBA00031111"/>
    </source>
</evidence>
<keyword evidence="5" id="KW-0028">Amino-acid biosynthesis</keyword>
<comment type="pathway">
    <text evidence="2">Metabolic intermediate biosynthesis; chorismate biosynthesis; chorismate from D-erythrose 4-phosphate and phosphoenolpyruvate: step 1/7.</text>
</comment>
<reference evidence="14 15" key="1">
    <citation type="submission" date="2016-01" db="EMBL/GenBank/DDBJ databases">
        <authorList>
            <person name="Oliw E.H."/>
        </authorList>
    </citation>
    <scope>NUCLEOTIDE SEQUENCE [LARGE SCALE GENOMIC DNA]</scope>
    <source>
        <strain evidence="14 15">MJR8628B</strain>
    </source>
</reference>
<dbReference type="PANTHER" id="PTHR21225">
    <property type="entry name" value="PHOSPHO-2-DEHYDRO-3-DEOXYHEPTONATE ALDOLASE DAHP SYNTHETASE"/>
    <property type="match status" value="1"/>
</dbReference>
<evidence type="ECO:0000256" key="7">
    <source>
        <dbReference type="ARBA" id="ARBA00023141"/>
    </source>
</evidence>
<name>A0A133KNZ2_BIFBI</name>
<gene>
    <name evidence="14" type="ORF">HMPREF3196_01229</name>
</gene>
<keyword evidence="6" id="KW-0808">Transferase</keyword>
<evidence type="ECO:0000259" key="13">
    <source>
        <dbReference type="Pfam" id="PF00793"/>
    </source>
</evidence>
<dbReference type="InterPro" id="IPR006219">
    <property type="entry name" value="DAHP_synth_1"/>
</dbReference>
<keyword evidence="7" id="KW-0057">Aromatic amino acid biosynthesis</keyword>
<dbReference type="EC" id="2.5.1.54" evidence="4"/>
<dbReference type="AlphaFoldDB" id="A0A133KNZ2"/>
<evidence type="ECO:0000256" key="12">
    <source>
        <dbReference type="SAM" id="MobiDB-lite"/>
    </source>
</evidence>
<dbReference type="Gene3D" id="3.20.20.70">
    <property type="entry name" value="Aldolase class I"/>
    <property type="match status" value="1"/>
</dbReference>
<protein>
    <recommendedName>
        <fullName evidence="4">3-deoxy-7-phosphoheptulonate synthase</fullName>
        <ecNumber evidence="4">2.5.1.54</ecNumber>
    </recommendedName>
    <alternativeName>
        <fullName evidence="10">3-deoxy-D-arabino-heptulosonate 7-phosphate synthase</fullName>
    </alternativeName>
    <alternativeName>
        <fullName evidence="9">DAHP synthase</fullName>
    </alternativeName>
    <alternativeName>
        <fullName evidence="8">Phospho-2-keto-3-deoxyheptonate aldolase</fullName>
    </alternativeName>
</protein>
<dbReference type="GO" id="GO:0009073">
    <property type="term" value="P:aromatic amino acid family biosynthetic process"/>
    <property type="evidence" value="ECO:0007669"/>
    <property type="project" value="UniProtKB-KW"/>
</dbReference>
<dbReference type="PANTHER" id="PTHR21225:SF12">
    <property type="entry name" value="PHOSPHO-2-DEHYDRO-3-DEOXYHEPTONATE ALDOLASE, TYROSINE-INHIBITED"/>
    <property type="match status" value="1"/>
</dbReference>
<sequence length="505" mass="54863">MAESARHSGRKTPWKTILAVLSVVAIAAGDYKDAAAGETAALQNIVMSPCPFDAGHGDVRHARRIRAGAARVWPSTGPCLILGGENKARRHHVMQQQNMGERTPQGTPRHAGPKPLNTPEELRAIRQAMDEGKNPLLATGVPRWEDQVGVSRIINRRVLELEPLPTPAQVLAELPLDSAAQEIVAYSRDEIRACLYGQDDRLLVIVGPCSVHDPNAALDYAHRLSKVMKETEGELLIVMRVYFEKPRTTVGWKGLINDPDIDGSHNIRKGLLLARKTLIGVLGEGLAAATEFLEPTSPQFISDAVSWGAIGARNTESQVHRQLASGMSMPIGFKNATDGSVKAAVNGCYASAQQHTFFGIDHMGRACAVETLGNPDCHVVLRGSIHGPNYDTASVRRAMDDVRAMMPAESAATHGLIIDCSHGNSGKDEHRQAEVVRDIARRIADGEEGITGIMMESFIESGNQPAAPLDQLVYGKSITDRCIGWDETERLLHELADAVSARRWR</sequence>
<dbReference type="EMBL" id="LRPO01000033">
    <property type="protein sequence ID" value="KWZ81304.1"/>
    <property type="molecule type" value="Genomic_DNA"/>
</dbReference>
<dbReference type="PATRIC" id="fig|1681.53.peg.1207"/>
<feature type="domain" description="DAHP synthetase I/KDSA" evidence="13">
    <location>
        <begin position="194"/>
        <end position="491"/>
    </location>
</feature>
<evidence type="ECO:0000313" key="15">
    <source>
        <dbReference type="Proteomes" id="UP000070092"/>
    </source>
</evidence>
<feature type="region of interest" description="Disordered" evidence="12">
    <location>
        <begin position="93"/>
        <end position="116"/>
    </location>
</feature>
<comment type="catalytic activity">
    <reaction evidence="11">
        <text>D-erythrose 4-phosphate + phosphoenolpyruvate + H2O = 7-phospho-2-dehydro-3-deoxy-D-arabino-heptonate + phosphate</text>
        <dbReference type="Rhea" id="RHEA:14717"/>
        <dbReference type="ChEBI" id="CHEBI:15377"/>
        <dbReference type="ChEBI" id="CHEBI:16897"/>
        <dbReference type="ChEBI" id="CHEBI:43474"/>
        <dbReference type="ChEBI" id="CHEBI:58394"/>
        <dbReference type="ChEBI" id="CHEBI:58702"/>
        <dbReference type="EC" id="2.5.1.54"/>
    </reaction>
</comment>
<comment type="similarity">
    <text evidence="3">Belongs to the class-I DAHP synthase family.</text>
</comment>
<evidence type="ECO:0000256" key="4">
    <source>
        <dbReference type="ARBA" id="ARBA00012694"/>
    </source>
</evidence>
<feature type="compositionally biased region" description="Polar residues" evidence="12">
    <location>
        <begin position="94"/>
        <end position="106"/>
    </location>
</feature>
<evidence type="ECO:0000256" key="1">
    <source>
        <dbReference type="ARBA" id="ARBA00003726"/>
    </source>
</evidence>
<comment type="function">
    <text evidence="1">Stereospecific condensation of phosphoenolpyruvate (PEP) and D-erythrose-4-phosphate (E4P) giving rise to 3-deoxy-D-arabino-heptulosonate-7-phosphate (DAHP).</text>
</comment>
<dbReference type="FunFam" id="3.20.20.70:FF:000005">
    <property type="entry name" value="Phospho-2-dehydro-3-deoxyheptonate aldolase"/>
    <property type="match status" value="1"/>
</dbReference>
<accession>A0A133KNZ2</accession>
<dbReference type="SUPFAM" id="SSF51569">
    <property type="entry name" value="Aldolase"/>
    <property type="match status" value="1"/>
</dbReference>
<evidence type="ECO:0000256" key="2">
    <source>
        <dbReference type="ARBA" id="ARBA00004688"/>
    </source>
</evidence>
<evidence type="ECO:0000256" key="9">
    <source>
        <dbReference type="ARBA" id="ARBA00031349"/>
    </source>
</evidence>
<evidence type="ECO:0000256" key="10">
    <source>
        <dbReference type="ARBA" id="ARBA00032193"/>
    </source>
</evidence>
<evidence type="ECO:0000313" key="14">
    <source>
        <dbReference type="EMBL" id="KWZ81304.1"/>
    </source>
</evidence>
<dbReference type="Pfam" id="PF00793">
    <property type="entry name" value="DAHP_synth_1"/>
    <property type="match status" value="1"/>
</dbReference>